<dbReference type="AlphaFoldDB" id="A0AAV7K773"/>
<dbReference type="Pfam" id="PF00787">
    <property type="entry name" value="PX"/>
    <property type="match status" value="1"/>
</dbReference>
<dbReference type="PANTHER" id="PTHR12431">
    <property type="entry name" value="SORTING NEXIN 17 AND 27"/>
    <property type="match status" value="1"/>
</dbReference>
<evidence type="ECO:0000256" key="4">
    <source>
        <dbReference type="SAM" id="MobiDB-lite"/>
    </source>
</evidence>
<dbReference type="InterPro" id="IPR040842">
    <property type="entry name" value="SNX17/31_FERM"/>
</dbReference>
<proteinExistence type="inferred from homology"/>
<evidence type="ECO:0000256" key="2">
    <source>
        <dbReference type="ARBA" id="ARBA00022448"/>
    </source>
</evidence>
<feature type="domain" description="PX" evidence="5">
    <location>
        <begin position="1"/>
        <end position="107"/>
    </location>
</feature>
<dbReference type="Gene3D" id="3.30.1520.10">
    <property type="entry name" value="Phox-like domain"/>
    <property type="match status" value="1"/>
</dbReference>
<dbReference type="GO" id="GO:0035091">
    <property type="term" value="F:phosphatidylinositol binding"/>
    <property type="evidence" value="ECO:0007669"/>
    <property type="project" value="InterPro"/>
</dbReference>
<dbReference type="PROSITE" id="PS50195">
    <property type="entry name" value="PX"/>
    <property type="match status" value="1"/>
</dbReference>
<sequence>MQLVIPSFSEKSDEKGKYVAYDIYINTIYFASVRYSTFLGLHDVLKSKGLITSGICFPSKKFFNLTQDQIKQRQESLECYMRAIVNLPNIFTLSAVTDFFRIAQQLTFQLNMFSVDMQIFLPNGESFHLDILSTDTTEEVLLLIAEKLDFPTELMHHFNLFLVNCENENEDEADTGAKKKSKHAKYIRILMQYESPFLATEVLEKNARLVYHTLFYDAIFLSELLPYENATDIVYKEIVHECKLGLMGKPNASTQEKMKRLKQEKDLKQFLKVSRTLPYFGSIHVDNCYTDYPEEREVAIKLNTVGLRLFDPTDTYGAYPLFEFKLSRIKCWRVMRSKKEGYKIALSFEYLFDKTTLDWVNIGSDQSLYMSTVIQTIISEFLMKKANTTYKSLSIPEMASRLSRKLGTFVKSGRKIVSVSEVDDDVEAITPTSPKKSVSTSEYESLQPNEAEQPEVNGKDEDPLSPVEDEVKGASSLGADTKSNTTVSVIKRKQKKGKTSTPDYDNSPLAIKEIAVERDDAAGNKLFQMNIGDDDL</sequence>
<dbReference type="EMBL" id="JAKMXF010000133">
    <property type="protein sequence ID" value="KAI6656999.1"/>
    <property type="molecule type" value="Genomic_DNA"/>
</dbReference>
<evidence type="ECO:0000313" key="6">
    <source>
        <dbReference type="EMBL" id="KAI6656999.1"/>
    </source>
</evidence>
<dbReference type="Gene3D" id="2.30.29.30">
    <property type="entry name" value="Pleckstrin-homology domain (PH domain)/Phosphotyrosine-binding domain (PTB)"/>
    <property type="match status" value="1"/>
</dbReference>
<evidence type="ECO:0000259" key="5">
    <source>
        <dbReference type="PROSITE" id="PS50195"/>
    </source>
</evidence>
<dbReference type="InterPro" id="IPR011993">
    <property type="entry name" value="PH-like_dom_sf"/>
</dbReference>
<dbReference type="Pfam" id="PF18116">
    <property type="entry name" value="SNX17_FERM_C"/>
    <property type="match status" value="1"/>
</dbReference>
<accession>A0AAV7K773</accession>
<dbReference type="GO" id="GO:0006886">
    <property type="term" value="P:intracellular protein transport"/>
    <property type="evidence" value="ECO:0007669"/>
    <property type="project" value="TreeGrafter"/>
</dbReference>
<dbReference type="SUPFAM" id="SSF64268">
    <property type="entry name" value="PX domain"/>
    <property type="match status" value="1"/>
</dbReference>
<dbReference type="Proteomes" id="UP001165289">
    <property type="component" value="Unassembled WGS sequence"/>
</dbReference>
<keyword evidence="7" id="KW-1185">Reference proteome</keyword>
<evidence type="ECO:0000256" key="3">
    <source>
        <dbReference type="ARBA" id="ARBA00022927"/>
    </source>
</evidence>
<keyword evidence="3" id="KW-0653">Protein transport</keyword>
<name>A0AAV7K773_9METZ</name>
<feature type="compositionally biased region" description="Low complexity" evidence="4">
    <location>
        <begin position="430"/>
        <end position="441"/>
    </location>
</feature>
<keyword evidence="2" id="KW-0813">Transport</keyword>
<protein>
    <recommendedName>
        <fullName evidence="5">PX domain-containing protein</fullName>
    </recommendedName>
</protein>
<dbReference type="Pfam" id="PF21273">
    <property type="entry name" value="SNX17-27-31_F1_FERM"/>
    <property type="match status" value="1"/>
</dbReference>
<dbReference type="GO" id="GO:0005769">
    <property type="term" value="C:early endosome"/>
    <property type="evidence" value="ECO:0007669"/>
    <property type="project" value="TreeGrafter"/>
</dbReference>
<dbReference type="Gene3D" id="3.10.20.90">
    <property type="entry name" value="Phosphatidylinositol 3-kinase Catalytic Subunit, Chain A, domain 1"/>
    <property type="match status" value="1"/>
</dbReference>
<reference evidence="6 7" key="1">
    <citation type="journal article" date="2023" name="BMC Biol.">
        <title>The compact genome of the sponge Oopsacas minuta (Hexactinellida) is lacking key metazoan core genes.</title>
        <authorList>
            <person name="Santini S."/>
            <person name="Schenkelaars Q."/>
            <person name="Jourda C."/>
            <person name="Duchesne M."/>
            <person name="Belahbib H."/>
            <person name="Rocher C."/>
            <person name="Selva M."/>
            <person name="Riesgo A."/>
            <person name="Vervoort M."/>
            <person name="Leys S.P."/>
            <person name="Kodjabachian L."/>
            <person name="Le Bivic A."/>
            <person name="Borchiellini C."/>
            <person name="Claverie J.M."/>
            <person name="Renard E."/>
        </authorList>
    </citation>
    <scope>NUCLEOTIDE SEQUENCE [LARGE SCALE GENOMIC DNA]</scope>
    <source>
        <strain evidence="6">SPO-2</strain>
    </source>
</reference>
<dbReference type="InterPro" id="IPR036871">
    <property type="entry name" value="PX_dom_sf"/>
</dbReference>
<evidence type="ECO:0000256" key="1">
    <source>
        <dbReference type="ARBA" id="ARBA00010883"/>
    </source>
</evidence>
<comment type="caution">
    <text evidence="6">The sequence shown here is derived from an EMBL/GenBank/DDBJ whole genome shotgun (WGS) entry which is preliminary data.</text>
</comment>
<dbReference type="GO" id="GO:0032456">
    <property type="term" value="P:endocytic recycling"/>
    <property type="evidence" value="ECO:0007669"/>
    <property type="project" value="TreeGrafter"/>
</dbReference>
<evidence type="ECO:0000313" key="7">
    <source>
        <dbReference type="Proteomes" id="UP001165289"/>
    </source>
</evidence>
<comment type="similarity">
    <text evidence="1">Belongs to the sorting nexin family.</text>
</comment>
<organism evidence="6 7">
    <name type="scientific">Oopsacas minuta</name>
    <dbReference type="NCBI Taxonomy" id="111878"/>
    <lineage>
        <taxon>Eukaryota</taxon>
        <taxon>Metazoa</taxon>
        <taxon>Porifera</taxon>
        <taxon>Hexactinellida</taxon>
        <taxon>Hexasterophora</taxon>
        <taxon>Lyssacinosida</taxon>
        <taxon>Leucopsacidae</taxon>
        <taxon>Oopsacas</taxon>
    </lineage>
</organism>
<gene>
    <name evidence="6" type="ORF">LOD99_16300</name>
</gene>
<feature type="region of interest" description="Disordered" evidence="4">
    <location>
        <begin position="428"/>
        <end position="506"/>
    </location>
</feature>
<dbReference type="InterPro" id="IPR001683">
    <property type="entry name" value="PX_dom"/>
</dbReference>
<dbReference type="PANTHER" id="PTHR12431:SF14">
    <property type="entry name" value="LD15323P"/>
    <property type="match status" value="1"/>
</dbReference>
<dbReference type="InterPro" id="IPR048763">
    <property type="entry name" value="SNX17-31_FERM_F1"/>
</dbReference>